<organism evidence="2 4">
    <name type="scientific">Cyprinid herpesvirus 3</name>
    <name type="common">CyHV-3</name>
    <dbReference type="NCBI Taxonomy" id="180230"/>
    <lineage>
        <taxon>Viruses</taxon>
        <taxon>Duplodnaviria</taxon>
        <taxon>Heunggongvirae</taxon>
        <taxon>Peploviricota</taxon>
        <taxon>Herviviricetes</taxon>
        <taxon>Herpesvirales</taxon>
        <taxon>Alloherpesviridae</taxon>
        <taxon>Cyvirus</taxon>
        <taxon>Cyvirus cyprinidallo3</taxon>
    </lineage>
</organism>
<dbReference type="EMBL" id="AP008984">
    <property type="protein sequence ID" value="BAF48914.1"/>
    <property type="molecule type" value="Genomic_DNA"/>
</dbReference>
<dbReference type="EMBL" id="KJ627438">
    <property type="protein sequence ID" value="AIC32455.1"/>
    <property type="molecule type" value="Genomic_DNA"/>
</dbReference>
<name>A4FTJ5_CYHV3</name>
<reference evidence="2 4" key="1">
    <citation type="journal article" date="2007" name="J. Virol.">
        <title>Genome sequences of three koi herpesvirus isolates representing the expanding distribution of an emerging disease threatening koi and common carp worldwide.</title>
        <authorList>
            <person name="Aoki T."/>
            <person name="Hirono I."/>
            <person name="Kurokawa K."/>
            <person name="Fukuda H."/>
            <person name="Nahary R."/>
            <person name="Eldar A."/>
            <person name="Davison A.J."/>
            <person name="Waltzek T.B."/>
            <person name="Bercovier H."/>
            <person name="Hedrick R.P."/>
        </authorList>
    </citation>
    <scope>NUCLEOTIDE SEQUENCE [LARGE SCALE GENOMIC DNA]</scope>
    <source>
        <strain evidence="2">TUMST1</strain>
    </source>
</reference>
<evidence type="ECO:0000313" key="1">
    <source>
        <dbReference type="EMBL" id="AIC32455.1"/>
    </source>
</evidence>
<evidence type="ECO:0000313" key="4">
    <source>
        <dbReference type="Proteomes" id="UP000169752"/>
    </source>
</evidence>
<accession>A4FTJ5</accession>
<evidence type="ECO:0000313" key="2">
    <source>
        <dbReference type="EMBL" id="BAF48914.1"/>
    </source>
</evidence>
<dbReference type="Proteomes" id="UP000160099">
    <property type="component" value="Segment"/>
</dbReference>
<sequence length="384" mass="43516">MTDDEIQAPSKTGTIRAIVDVEHGLWLDDAPWLPPRPKPIEHDPIFDADTGNVATAIEPESPDVSLNSNTPFDADEIPEEDRVVLQVLTQPVECWTAWKRMMVHQSLFVWIAVEHPIRLGEDVVDMDQLRDSPLASGVFRAFAEHRSAFAPVIRVGHSHVTYDVLEKLRRGERFDLRDYCDLAMRATNTITQAFRRFDKHDTQSRREAVAAAIWLLMQVLRGCARSGTVEGPHELVRLAHLLSLYSPSCPLEHDAAKILEEDYWPSRKHHRHHRGNMGFRLSSLACVLYLQFQSYWDLALVPPPARLFAPDYENVTPNVARIKHSFDARVWELVDAAYGGGGEGDSKDLSGLMDCPVCPLDLVKYICSPTKSPIYHHVKHRTLL</sequence>
<protein>
    <submittedName>
        <fullName evidence="1">ORF100L</fullName>
    </submittedName>
</protein>
<gene>
    <name evidence="1" type="ORF">CyHV3-GZ_ORF100L</name>
    <name evidence="2" type="ORF">KHVJ110</name>
</gene>
<dbReference type="Proteomes" id="UP000169752">
    <property type="component" value="Segment"/>
</dbReference>
<proteinExistence type="predicted"/>
<evidence type="ECO:0000313" key="3">
    <source>
        <dbReference type="Proteomes" id="UP000160099"/>
    </source>
</evidence>
<reference evidence="1 3" key="2">
    <citation type="journal article" date="2015" name="Vet. Microbiol.">
        <title>Whole-genome sequence of a novel Chinese cyprinid herpesvirus 3 isolate reveals the existence of a distinct European genotype in East Asia.</title>
        <authorList>
            <person name="Li W."/>
            <person name="Lee X."/>
            <person name="Weng S."/>
            <person name="He J."/>
            <person name="Dong C."/>
        </authorList>
    </citation>
    <scope>NUCLEOTIDE SEQUENCE [LARGE SCALE GENOMIC DNA]</scope>
    <source>
        <strain evidence="1">KHV-GZ11</strain>
    </source>
</reference>